<accession>A0A1A7VGP4</accession>
<organism evidence="2 4">
    <name type="scientific">Plasmodium knowlesi (strain H)</name>
    <dbReference type="NCBI Taxonomy" id="5851"/>
    <lineage>
        <taxon>Eukaryota</taxon>
        <taxon>Sar</taxon>
        <taxon>Alveolata</taxon>
        <taxon>Apicomplexa</taxon>
        <taxon>Aconoidasida</taxon>
        <taxon>Haemosporida</taxon>
        <taxon>Plasmodiidae</taxon>
        <taxon>Plasmodium</taxon>
        <taxon>Plasmodium (Plasmodium)</taxon>
    </lineage>
</organism>
<name>A0A1A7VGP4_PLAKH</name>
<proteinExistence type="predicted"/>
<dbReference type="Proteomes" id="UP000182142">
    <property type="component" value="Unassembled WGS sequence"/>
</dbReference>
<gene>
    <name evidence="2" type="ORF">PKNA1_C2_1417000</name>
    <name evidence="3" type="ORF">PKNA1_H1_1417000</name>
</gene>
<evidence type="ECO:0000313" key="4">
    <source>
        <dbReference type="Proteomes" id="UP000182128"/>
    </source>
</evidence>
<reference evidence="2" key="1">
    <citation type="submission" date="2016-05" db="EMBL/GenBank/DDBJ databases">
        <authorList>
            <person name="Lavstsen T."/>
            <person name="Jespersen J.S."/>
        </authorList>
    </citation>
    <scope>NUCLEOTIDE SEQUENCE [LARGE SCALE GENOMIC DNA]</scope>
</reference>
<dbReference type="EMBL" id="CWHR02000002">
    <property type="protein sequence ID" value="SBO21584.1"/>
    <property type="molecule type" value="Genomic_DNA"/>
</dbReference>
<keyword evidence="1" id="KW-0732">Signal</keyword>
<evidence type="ECO:0000313" key="5">
    <source>
        <dbReference type="Proteomes" id="UP000182142"/>
    </source>
</evidence>
<dbReference type="EMBL" id="CWHQ02000003">
    <property type="protein sequence ID" value="SBO21110.1"/>
    <property type="molecule type" value="Genomic_DNA"/>
</dbReference>
<evidence type="ECO:0000256" key="1">
    <source>
        <dbReference type="SAM" id="SignalP"/>
    </source>
</evidence>
<sequence>MRCFHLFLLLAFVCTAYAQLPYDVLNIYKVSSTLQSSRILCEPRKKALFCFTVPQPLNSHSVNAIPGDKMSEEYEVKDMKDEVEKEYSENSLKRLAERYHKDVGEGDQNILEELDQLNDIIGERILHLNIF</sequence>
<feature type="signal peptide" evidence="1">
    <location>
        <begin position="1"/>
        <end position="18"/>
    </location>
</feature>
<reference evidence="4 5" key="2">
    <citation type="submission" date="2016-05" db="EMBL/GenBank/DDBJ databases">
        <authorList>
            <person name="Sharaf H."/>
        </authorList>
    </citation>
    <scope>NUCLEOTIDE SEQUENCE [LARGE SCALE GENOMIC DNA]</scope>
    <source>
        <strain evidence="4 5">H</strain>
    </source>
</reference>
<dbReference type="AlphaFoldDB" id="A0A1A7VGP4"/>
<feature type="chain" id="PRO_5015053899" evidence="1">
    <location>
        <begin position="19"/>
        <end position="131"/>
    </location>
</feature>
<evidence type="ECO:0000313" key="3">
    <source>
        <dbReference type="EMBL" id="SBO21584.1"/>
    </source>
</evidence>
<evidence type="ECO:0000313" key="2">
    <source>
        <dbReference type="EMBL" id="SBO21110.1"/>
    </source>
</evidence>
<protein>
    <submittedName>
        <fullName evidence="2">Uncharacterized protein</fullName>
    </submittedName>
</protein>
<dbReference type="Proteomes" id="UP000182128">
    <property type="component" value="Unassembled WGS sequence"/>
</dbReference>